<keyword evidence="2" id="KW-1185">Reference proteome</keyword>
<dbReference type="OrthoDB" id="10333284at2759"/>
<gene>
    <name evidence="1" type="ORF">PanWU01x14_013010</name>
</gene>
<organism evidence="1 2">
    <name type="scientific">Parasponia andersonii</name>
    <name type="common">Sponia andersonii</name>
    <dbReference type="NCBI Taxonomy" id="3476"/>
    <lineage>
        <taxon>Eukaryota</taxon>
        <taxon>Viridiplantae</taxon>
        <taxon>Streptophyta</taxon>
        <taxon>Embryophyta</taxon>
        <taxon>Tracheophyta</taxon>
        <taxon>Spermatophyta</taxon>
        <taxon>Magnoliopsida</taxon>
        <taxon>eudicotyledons</taxon>
        <taxon>Gunneridae</taxon>
        <taxon>Pentapetalae</taxon>
        <taxon>rosids</taxon>
        <taxon>fabids</taxon>
        <taxon>Rosales</taxon>
        <taxon>Cannabaceae</taxon>
        <taxon>Parasponia</taxon>
    </lineage>
</organism>
<proteinExistence type="predicted"/>
<dbReference type="AlphaFoldDB" id="A0A2P5E0W7"/>
<name>A0A2P5E0W7_PARAD</name>
<sequence length="45" mass="5111">MVENGKVELDNEVLPSFIFCKFEFIAGSNDKKIEMRNTFELNGVG</sequence>
<reference evidence="2" key="1">
    <citation type="submission" date="2016-06" db="EMBL/GenBank/DDBJ databases">
        <title>Parallel loss of symbiosis genes in relatives of nitrogen-fixing non-legume Parasponia.</title>
        <authorList>
            <person name="Van Velzen R."/>
            <person name="Holmer R."/>
            <person name="Bu F."/>
            <person name="Rutten L."/>
            <person name="Van Zeijl A."/>
            <person name="Liu W."/>
            <person name="Santuari L."/>
            <person name="Cao Q."/>
            <person name="Sharma T."/>
            <person name="Shen D."/>
            <person name="Roswanjaya Y."/>
            <person name="Wardhani T."/>
            <person name="Kalhor M.S."/>
            <person name="Jansen J."/>
            <person name="Van den Hoogen J."/>
            <person name="Gungor B."/>
            <person name="Hartog M."/>
            <person name="Hontelez J."/>
            <person name="Verver J."/>
            <person name="Yang W.-C."/>
            <person name="Schijlen E."/>
            <person name="Repin R."/>
            <person name="Schilthuizen M."/>
            <person name="Schranz E."/>
            <person name="Heidstra R."/>
            <person name="Miyata K."/>
            <person name="Fedorova E."/>
            <person name="Kohlen W."/>
            <person name="Bisseling T."/>
            <person name="Smit S."/>
            <person name="Geurts R."/>
        </authorList>
    </citation>
    <scope>NUCLEOTIDE SEQUENCE [LARGE SCALE GENOMIC DNA]</scope>
    <source>
        <strain evidence="2">cv. WU1-14</strain>
    </source>
</reference>
<accession>A0A2P5E0W7</accession>
<dbReference type="EMBL" id="JXTB01000005">
    <property type="protein sequence ID" value="PON79185.1"/>
    <property type="molecule type" value="Genomic_DNA"/>
</dbReference>
<evidence type="ECO:0000313" key="2">
    <source>
        <dbReference type="Proteomes" id="UP000237105"/>
    </source>
</evidence>
<dbReference type="Proteomes" id="UP000237105">
    <property type="component" value="Unassembled WGS sequence"/>
</dbReference>
<protein>
    <submittedName>
        <fullName evidence="1">Uncharacterized protein</fullName>
    </submittedName>
</protein>
<comment type="caution">
    <text evidence="1">The sequence shown here is derived from an EMBL/GenBank/DDBJ whole genome shotgun (WGS) entry which is preliminary data.</text>
</comment>
<evidence type="ECO:0000313" key="1">
    <source>
        <dbReference type="EMBL" id="PON79185.1"/>
    </source>
</evidence>